<dbReference type="Proteomes" id="UP001238163">
    <property type="component" value="Unassembled WGS sequence"/>
</dbReference>
<dbReference type="Gene3D" id="3.40.50.300">
    <property type="entry name" value="P-loop containing nucleotide triphosphate hydrolases"/>
    <property type="match status" value="1"/>
</dbReference>
<evidence type="ECO:0000313" key="5">
    <source>
        <dbReference type="Proteomes" id="UP001238163"/>
    </source>
</evidence>
<accession>A0AAE3VDJ7</accession>
<dbReference type="GO" id="GO:0004674">
    <property type="term" value="F:protein serine/threonine kinase activity"/>
    <property type="evidence" value="ECO:0007669"/>
    <property type="project" value="UniProtKB-KW"/>
</dbReference>
<dbReference type="SMART" id="SM00487">
    <property type="entry name" value="DEXDc"/>
    <property type="match status" value="1"/>
</dbReference>
<keyword evidence="4" id="KW-0418">Kinase</keyword>
<feature type="domain" description="Helicase ATP-binding" evidence="2">
    <location>
        <begin position="438"/>
        <end position="607"/>
    </location>
</feature>
<dbReference type="GO" id="GO:0016787">
    <property type="term" value="F:hydrolase activity"/>
    <property type="evidence" value="ECO:0007669"/>
    <property type="project" value="UniProtKB-KW"/>
</dbReference>
<reference evidence="4" key="1">
    <citation type="submission" date="2023-07" db="EMBL/GenBank/DDBJ databases">
        <title>Genomic Encyclopedia of Type Strains, Phase IV (KMG-IV): sequencing the most valuable type-strain genomes for metagenomic binning, comparative biology and taxonomic classification.</title>
        <authorList>
            <person name="Goeker M."/>
        </authorList>
    </citation>
    <scope>NUCLEOTIDE SEQUENCE</scope>
    <source>
        <strain evidence="4">DSM 24202</strain>
    </source>
</reference>
<keyword evidence="5" id="KW-1185">Reference proteome</keyword>
<dbReference type="GO" id="GO:0005524">
    <property type="term" value="F:ATP binding"/>
    <property type="evidence" value="ECO:0007669"/>
    <property type="project" value="InterPro"/>
</dbReference>
<protein>
    <submittedName>
        <fullName evidence="4">Non-specific serine/threonine protein kinase</fullName>
        <ecNumber evidence="4">2.7.11.1</ecNumber>
    </submittedName>
</protein>
<comment type="caution">
    <text evidence="4">The sequence shown here is derived from an EMBL/GenBank/DDBJ whole genome shotgun (WGS) entry which is preliminary data.</text>
</comment>
<dbReference type="SMART" id="SM00490">
    <property type="entry name" value="HELICc"/>
    <property type="match status" value="1"/>
</dbReference>
<keyword evidence="1" id="KW-0378">Hydrolase</keyword>
<sequence>MKIELVLSPGGRLRLETTVEPEFDCWDAPDAIVQKLTDGFARGNADGLLALVNEDISASAPLACRYFRQFTREIITALCRVQCGNASELPRALAELSPEQSALDAEIMAAPPMRGAEYINADWLQSLHGELITWVTDQYKPRFGPFAEWVRKLNPAWKSVGKVSFHLAENKQDTSGAYPFAFLATFIHRLSENDVPRHLPLGTAIKTYVNDRNALLALLKPVQDAAARSKLIAGLLEKREIFRPQAWTARQAFDFLSDLPAIEESGVIVRIPNIWKNNAPPKVKVSVAVDLRKNQQLGVNALLDFSVQAVLDGQELSREELAALLNSNDGLVRIKGNWVAADSDKIRELLQQWDQAARSNQQGMSFIDGLRLLAGAQLPGSPNRPADEANVCEVHATGQLQQLLAELASPSAIPLPPMPAPLQSRLRPYQLDGVRWLWRMSELGLGCCLADDMGLGKTLQVLCLLTLLQARGDTRQSPALLVVPASLLQNWCKESAQFTPHLRFGILHPMAMSDDDTRACNDNAAQYVQRFDAVLTTYGMLSRINTLQTITWAAVIADEAQAIKNPASKQSKAVRGLQSPRRLALTGTPVENRLSDLWSIFDFISPGLLGSPSSFKTFVKNLNDAGGNANFGPLRRLTRPYILRRLKTDKRIIADLPDKTEMKVFCQLTKPQAVFYQQAVTAMTRELQESDGIQRRGLIFKYLMIFKQICNHPSQFTGDGDYDAASGGKFLRLAEIAEEIRSRQEKVLVFTQFAEMTEPLHEHLTRCFGRSGLILHGGTAIKQRQVLVEDFQRDAGPPFFVLSVKAAGTGLNLTAANHVVHFDRWWNPAVENQATDRAYRIGQHRNVLAHKFICKGTVEEKIDALIDEKKDLADSLLSQGAEKLLTDMNNDELLKFVELDLKSMM</sequence>
<keyword evidence="4" id="KW-0808">Transferase</keyword>
<organism evidence="4 5">
    <name type="scientific">Oligosphaera ethanolica</name>
    <dbReference type="NCBI Taxonomy" id="760260"/>
    <lineage>
        <taxon>Bacteria</taxon>
        <taxon>Pseudomonadati</taxon>
        <taxon>Lentisphaerota</taxon>
        <taxon>Oligosphaeria</taxon>
        <taxon>Oligosphaerales</taxon>
        <taxon>Oligosphaeraceae</taxon>
        <taxon>Oligosphaera</taxon>
    </lineage>
</organism>
<name>A0AAE3VDJ7_9BACT</name>
<evidence type="ECO:0000259" key="2">
    <source>
        <dbReference type="PROSITE" id="PS51192"/>
    </source>
</evidence>
<dbReference type="SUPFAM" id="SSF52540">
    <property type="entry name" value="P-loop containing nucleoside triphosphate hydrolases"/>
    <property type="match status" value="2"/>
</dbReference>
<feature type="domain" description="Helicase C-terminal" evidence="3">
    <location>
        <begin position="732"/>
        <end position="889"/>
    </location>
</feature>
<evidence type="ECO:0000313" key="4">
    <source>
        <dbReference type="EMBL" id="MDQ0288420.1"/>
    </source>
</evidence>
<gene>
    <name evidence="4" type="ORF">J3R75_000527</name>
</gene>
<dbReference type="InterPro" id="IPR014001">
    <property type="entry name" value="Helicase_ATP-bd"/>
</dbReference>
<dbReference type="Pfam" id="PF00176">
    <property type="entry name" value="SNF2-rel_dom"/>
    <property type="match status" value="1"/>
</dbReference>
<dbReference type="PROSITE" id="PS51194">
    <property type="entry name" value="HELICASE_CTER"/>
    <property type="match status" value="1"/>
</dbReference>
<keyword evidence="4" id="KW-0723">Serine/threonine-protein kinase</keyword>
<dbReference type="InterPro" id="IPR000330">
    <property type="entry name" value="SNF2_N"/>
</dbReference>
<dbReference type="CDD" id="cd18793">
    <property type="entry name" value="SF2_C_SNF"/>
    <property type="match status" value="1"/>
</dbReference>
<evidence type="ECO:0000256" key="1">
    <source>
        <dbReference type="ARBA" id="ARBA00022801"/>
    </source>
</evidence>
<proteinExistence type="predicted"/>
<dbReference type="InterPro" id="IPR038718">
    <property type="entry name" value="SNF2-like_sf"/>
</dbReference>
<dbReference type="EMBL" id="JAUSVL010000001">
    <property type="protein sequence ID" value="MDQ0288420.1"/>
    <property type="molecule type" value="Genomic_DNA"/>
</dbReference>
<dbReference type="PANTHER" id="PTHR10799">
    <property type="entry name" value="SNF2/RAD54 HELICASE FAMILY"/>
    <property type="match status" value="1"/>
</dbReference>
<dbReference type="PROSITE" id="PS51192">
    <property type="entry name" value="HELICASE_ATP_BIND_1"/>
    <property type="match status" value="1"/>
</dbReference>
<dbReference type="InterPro" id="IPR022138">
    <property type="entry name" value="DUF3670"/>
</dbReference>
<dbReference type="InterPro" id="IPR027417">
    <property type="entry name" value="P-loop_NTPase"/>
</dbReference>
<dbReference type="RefSeq" id="WP_307259742.1">
    <property type="nucleotide sequence ID" value="NZ_JAUSVL010000001.1"/>
</dbReference>
<evidence type="ECO:0000259" key="3">
    <source>
        <dbReference type="PROSITE" id="PS51194"/>
    </source>
</evidence>
<dbReference type="InterPro" id="IPR049730">
    <property type="entry name" value="SNF2/RAD54-like_C"/>
</dbReference>
<dbReference type="Pfam" id="PF12419">
    <property type="entry name" value="DUF3670"/>
    <property type="match status" value="1"/>
</dbReference>
<dbReference type="Gene3D" id="3.40.50.10810">
    <property type="entry name" value="Tandem AAA-ATPase domain"/>
    <property type="match status" value="1"/>
</dbReference>
<dbReference type="InterPro" id="IPR001650">
    <property type="entry name" value="Helicase_C-like"/>
</dbReference>
<dbReference type="AlphaFoldDB" id="A0AAE3VDJ7"/>
<dbReference type="Pfam" id="PF00271">
    <property type="entry name" value="Helicase_C"/>
    <property type="match status" value="1"/>
</dbReference>
<dbReference type="EC" id="2.7.11.1" evidence="4"/>